<dbReference type="EMBL" id="CM042047">
    <property type="protein sequence ID" value="KAI3771993.1"/>
    <property type="molecule type" value="Genomic_DNA"/>
</dbReference>
<keyword evidence="2" id="KW-1185">Reference proteome</keyword>
<dbReference type="Proteomes" id="UP001055879">
    <property type="component" value="Linkage Group LG01"/>
</dbReference>
<comment type="caution">
    <text evidence="1">The sequence shown here is derived from an EMBL/GenBank/DDBJ whole genome shotgun (WGS) entry which is preliminary data.</text>
</comment>
<proteinExistence type="predicted"/>
<evidence type="ECO:0000313" key="1">
    <source>
        <dbReference type="EMBL" id="KAI3771993.1"/>
    </source>
</evidence>
<sequence length="875" mass="98305">MGATSASPMESGKNVDVGLVVDVSRRSGLLLKSFIEMAHSDFYAAHPFYTTRLALRANYSTNSIDAASAELLKDEVKAILGPKSLVEAKFILELGEKSHVPIISFDEASYSCLHIQSPYLIANVVPFNASLAPIIALFKQFQWREVVFVCEAGMYDTYGFPSLLNSFKKVGVLISYMSIISHTASNRQIYDELRKLDELQTKVFLVYTRSELGSRLFGHAKTLKMMREGYSWVIMDVLANSLHSIDTNSMKSLDGVVGIRPHVPLSIELENFRRRWQEHSHMMNARSITTHELTVYGSWAYDTIWALATGIERIGNDELSFVKSNNNKNGGEISQLGISRIGHLLLKEITNPRTRGLIEELFMSREERDRLKSYEIINLDGGERIVGYWTPDKGLSRELDSNDTLTDSTLAEGLKTIIWPGDEIIQLYGWVPPKGKKLRVGVPKKIGFTQFVEVEHDGIINKTNVTGFCIELFEKALKLLPFEVVPEYIPFVNSTGQSNGTYDELLHQLQTKVLDAVIGDTTIVSYRTPLMDFTLPYTEPGIVMLVPIKDDKFKGMWVFIKPLKWDLWCTIVGACLFVGLAIRILERNNKPPWKYGLFFCFPILILAFPESYTASLSAILTIQQLQPSRTDYSCVGYYGGSYAKEILLEKLKYNESQLRPYQTMEDYHLALQKGCQNGGVDAIFEDIPNIRLFLHKYGPKYVTVGRKYHTNGFGFAFPLGSPLVNYMSKAIVSVTESDSMKVLEDEYFGPNYSSDRDFYPQIAPEASGLNVYNFAGLFIIIVVATIVALLCSETTFRQKCALKVKDHGRKQGSSFSSSQIAAVDDDDIVSINGVSTNIILTTHNDQNVIEHGLAHVDTVADSINDEVELTMIRHN</sequence>
<evidence type="ECO:0000313" key="2">
    <source>
        <dbReference type="Proteomes" id="UP001055879"/>
    </source>
</evidence>
<reference evidence="2" key="1">
    <citation type="journal article" date="2022" name="Mol. Ecol. Resour.">
        <title>The genomes of chicory, endive, great burdock and yacon provide insights into Asteraceae palaeo-polyploidization history and plant inulin production.</title>
        <authorList>
            <person name="Fan W."/>
            <person name="Wang S."/>
            <person name="Wang H."/>
            <person name="Wang A."/>
            <person name="Jiang F."/>
            <person name="Liu H."/>
            <person name="Zhao H."/>
            <person name="Xu D."/>
            <person name="Zhang Y."/>
        </authorList>
    </citation>
    <scope>NUCLEOTIDE SEQUENCE [LARGE SCALE GENOMIC DNA]</scope>
    <source>
        <strain evidence="2">cv. Niubang</strain>
    </source>
</reference>
<reference evidence="1 2" key="2">
    <citation type="journal article" date="2022" name="Mol. Ecol. Resour.">
        <title>The genomes of chicory, endive, great burdock and yacon provide insights into Asteraceae paleo-polyploidization history and plant inulin production.</title>
        <authorList>
            <person name="Fan W."/>
            <person name="Wang S."/>
            <person name="Wang H."/>
            <person name="Wang A."/>
            <person name="Jiang F."/>
            <person name="Liu H."/>
            <person name="Zhao H."/>
            <person name="Xu D."/>
            <person name="Zhang Y."/>
        </authorList>
    </citation>
    <scope>NUCLEOTIDE SEQUENCE [LARGE SCALE GENOMIC DNA]</scope>
    <source>
        <strain evidence="2">cv. Niubang</strain>
    </source>
</reference>
<organism evidence="1 2">
    <name type="scientific">Arctium lappa</name>
    <name type="common">Greater burdock</name>
    <name type="synonym">Lappa major</name>
    <dbReference type="NCBI Taxonomy" id="4217"/>
    <lineage>
        <taxon>Eukaryota</taxon>
        <taxon>Viridiplantae</taxon>
        <taxon>Streptophyta</taxon>
        <taxon>Embryophyta</taxon>
        <taxon>Tracheophyta</taxon>
        <taxon>Spermatophyta</taxon>
        <taxon>Magnoliopsida</taxon>
        <taxon>eudicotyledons</taxon>
        <taxon>Gunneridae</taxon>
        <taxon>Pentapetalae</taxon>
        <taxon>asterids</taxon>
        <taxon>campanulids</taxon>
        <taxon>Asterales</taxon>
        <taxon>Asteraceae</taxon>
        <taxon>Carduoideae</taxon>
        <taxon>Cardueae</taxon>
        <taxon>Arctiinae</taxon>
        <taxon>Arctium</taxon>
    </lineage>
</organism>
<gene>
    <name evidence="1" type="ORF">L6452_03166</name>
</gene>
<accession>A0ACB9FMG7</accession>
<protein>
    <submittedName>
        <fullName evidence="1">Uncharacterized protein</fullName>
    </submittedName>
</protein>
<name>A0ACB9FMG7_ARCLA</name>